<protein>
    <recommendedName>
        <fullName evidence="4">DUF3899 domain-containing protein</fullName>
    </recommendedName>
</protein>
<dbReference type="Proteomes" id="UP000010420">
    <property type="component" value="Unassembled WGS sequence"/>
</dbReference>
<feature type="transmembrane region" description="Helical" evidence="1">
    <location>
        <begin position="46"/>
        <end position="66"/>
    </location>
</feature>
<organism evidence="2 3">
    <name type="scientific">Clostridium celatum DSM 1785</name>
    <dbReference type="NCBI Taxonomy" id="545697"/>
    <lineage>
        <taxon>Bacteria</taxon>
        <taxon>Bacillati</taxon>
        <taxon>Bacillota</taxon>
        <taxon>Clostridia</taxon>
        <taxon>Eubacteriales</taxon>
        <taxon>Clostridiaceae</taxon>
        <taxon>Clostridium</taxon>
    </lineage>
</organism>
<evidence type="ECO:0000313" key="2">
    <source>
        <dbReference type="EMBL" id="EKY28596.1"/>
    </source>
</evidence>
<dbReference type="eggNOG" id="ENOG50324Q6">
    <property type="taxonomic scope" value="Bacteria"/>
</dbReference>
<keyword evidence="1" id="KW-0472">Membrane</keyword>
<comment type="caution">
    <text evidence="2">The sequence shown here is derived from an EMBL/GenBank/DDBJ whole genome shotgun (WGS) entry which is preliminary data.</text>
</comment>
<name>L1QKX6_9CLOT</name>
<keyword evidence="3" id="KW-1185">Reference proteome</keyword>
<accession>L1QKX6</accession>
<feature type="transmembrane region" description="Helical" evidence="1">
    <location>
        <begin position="87"/>
        <end position="112"/>
    </location>
</feature>
<dbReference type="AlphaFoldDB" id="L1QKX6"/>
<feature type="transmembrane region" description="Helical" evidence="1">
    <location>
        <begin position="12"/>
        <end position="34"/>
    </location>
</feature>
<sequence length="114" mass="13035">MYKRIISDSLKCIKLGSLLSLIIVVLMGIIGLLINKGNILESVYIIRGALLMIGSLAVILGSMLILKKRSEKELEHIEEWKEKYKKFSYKTVIILNGFVILSYGVFLDWLLYQI</sequence>
<dbReference type="EMBL" id="AMEZ01000022">
    <property type="protein sequence ID" value="EKY28596.1"/>
    <property type="molecule type" value="Genomic_DNA"/>
</dbReference>
<dbReference type="STRING" id="545697.HMPREF0216_00649"/>
<dbReference type="HOGENOM" id="CLU_2116708_0_0_9"/>
<proteinExistence type="predicted"/>
<evidence type="ECO:0008006" key="4">
    <source>
        <dbReference type="Google" id="ProtNLM"/>
    </source>
</evidence>
<evidence type="ECO:0000256" key="1">
    <source>
        <dbReference type="SAM" id="Phobius"/>
    </source>
</evidence>
<keyword evidence="1" id="KW-1133">Transmembrane helix</keyword>
<evidence type="ECO:0000313" key="3">
    <source>
        <dbReference type="Proteomes" id="UP000010420"/>
    </source>
</evidence>
<keyword evidence="1" id="KW-0812">Transmembrane</keyword>
<dbReference type="RefSeq" id="WP_005210956.1">
    <property type="nucleotide sequence ID" value="NZ_KB291615.1"/>
</dbReference>
<reference evidence="2 3" key="1">
    <citation type="submission" date="2012-05" db="EMBL/GenBank/DDBJ databases">
        <authorList>
            <person name="Weinstock G."/>
            <person name="Sodergren E."/>
            <person name="Lobos E.A."/>
            <person name="Fulton L."/>
            <person name="Fulton R."/>
            <person name="Courtney L."/>
            <person name="Fronick C."/>
            <person name="O'Laughlin M."/>
            <person name="Godfrey J."/>
            <person name="Wilson R.M."/>
            <person name="Miner T."/>
            <person name="Farmer C."/>
            <person name="Delehaunty K."/>
            <person name="Cordes M."/>
            <person name="Minx P."/>
            <person name="Tomlinson C."/>
            <person name="Chen J."/>
            <person name="Wollam A."/>
            <person name="Pepin K.H."/>
            <person name="Bhonagiri V."/>
            <person name="Zhang X."/>
            <person name="Suruliraj S."/>
            <person name="Warren W."/>
            <person name="Mitreva M."/>
            <person name="Mardis E.R."/>
            <person name="Wilson R.K."/>
        </authorList>
    </citation>
    <scope>NUCLEOTIDE SEQUENCE [LARGE SCALE GENOMIC DNA]</scope>
    <source>
        <strain evidence="2 3">DSM 1785</strain>
    </source>
</reference>
<dbReference type="PATRIC" id="fig|545697.3.peg.642"/>
<gene>
    <name evidence="2" type="ORF">HMPREF0216_00649</name>
</gene>